<protein>
    <recommendedName>
        <fullName evidence="1">TrwC relaxase domain-containing protein</fullName>
    </recommendedName>
</protein>
<gene>
    <name evidence="2" type="ORF">GCM10022295_90320</name>
</gene>
<comment type="caution">
    <text evidence="2">The sequence shown here is derived from an EMBL/GenBank/DDBJ whole genome shotgun (WGS) entry which is preliminary data.</text>
</comment>
<accession>A0ABP6Z449</accession>
<evidence type="ECO:0000313" key="2">
    <source>
        <dbReference type="EMBL" id="GAA3594995.1"/>
    </source>
</evidence>
<dbReference type="Proteomes" id="UP001500707">
    <property type="component" value="Unassembled WGS sequence"/>
</dbReference>
<dbReference type="Pfam" id="PF08751">
    <property type="entry name" value="TrwC"/>
    <property type="match status" value="1"/>
</dbReference>
<keyword evidence="3" id="KW-1185">Reference proteome</keyword>
<dbReference type="InterPro" id="IPR014862">
    <property type="entry name" value="TrwC"/>
</dbReference>
<name>A0ABP6Z449_9ACTN</name>
<proteinExistence type="predicted"/>
<dbReference type="RefSeq" id="WP_346186691.1">
    <property type="nucleotide sequence ID" value="NZ_BAABCE010000036.1"/>
</dbReference>
<evidence type="ECO:0000313" key="3">
    <source>
        <dbReference type="Proteomes" id="UP001500707"/>
    </source>
</evidence>
<dbReference type="EMBL" id="BAABCE010000036">
    <property type="protein sequence ID" value="GAA3594995.1"/>
    <property type="molecule type" value="Genomic_DNA"/>
</dbReference>
<evidence type="ECO:0000259" key="1">
    <source>
        <dbReference type="Pfam" id="PF08751"/>
    </source>
</evidence>
<organism evidence="2 3">
    <name type="scientific">Streptomyces osmaniensis</name>
    <dbReference type="NCBI Taxonomy" id="593134"/>
    <lineage>
        <taxon>Bacteria</taxon>
        <taxon>Bacillati</taxon>
        <taxon>Actinomycetota</taxon>
        <taxon>Actinomycetes</taxon>
        <taxon>Kitasatosporales</taxon>
        <taxon>Streptomycetaceae</taxon>
        <taxon>Streptomyces</taxon>
    </lineage>
</organism>
<reference evidence="3" key="1">
    <citation type="journal article" date="2019" name="Int. J. Syst. Evol. Microbiol.">
        <title>The Global Catalogue of Microorganisms (GCM) 10K type strain sequencing project: providing services to taxonomists for standard genome sequencing and annotation.</title>
        <authorList>
            <consortium name="The Broad Institute Genomics Platform"/>
            <consortium name="The Broad Institute Genome Sequencing Center for Infectious Disease"/>
            <person name="Wu L."/>
            <person name="Ma J."/>
        </authorList>
    </citation>
    <scope>NUCLEOTIDE SEQUENCE [LARGE SCALE GENOMIC DNA]</scope>
    <source>
        <strain evidence="3">JCM 17656</strain>
    </source>
</reference>
<sequence>MPLLDDHLLLSVKAQRPDGKWGSVHSEVLYEHAVAASALYNEVVMAEASEALGSRGPSPPGVGR</sequence>
<feature type="domain" description="TrwC relaxase" evidence="1">
    <location>
        <begin position="6"/>
        <end position="53"/>
    </location>
</feature>